<dbReference type="Gene3D" id="1.20.1540.10">
    <property type="entry name" value="Rhomboid-like"/>
    <property type="match status" value="1"/>
</dbReference>
<dbReference type="PANTHER" id="PTHR43066:SF1">
    <property type="entry name" value="RHOMBOID PROTEIN 2"/>
    <property type="match status" value="1"/>
</dbReference>
<keyword evidence="9 14" id="KW-0472">Membrane</keyword>
<dbReference type="RefSeq" id="XP_019016026.1">
    <property type="nucleotide sequence ID" value="XM_019164563.1"/>
</dbReference>
<dbReference type="GO" id="GO:0000070">
    <property type="term" value="P:mitotic sister chromatid segregation"/>
    <property type="evidence" value="ECO:0007669"/>
    <property type="project" value="InterPro"/>
</dbReference>
<dbReference type="GO" id="GO:0000776">
    <property type="term" value="C:kinetochore"/>
    <property type="evidence" value="ECO:0007669"/>
    <property type="project" value="InterPro"/>
</dbReference>
<dbReference type="AlphaFoldDB" id="A0A1E3NHV5"/>
<evidence type="ECO:0000256" key="5">
    <source>
        <dbReference type="ARBA" id="ARBA00022670"/>
    </source>
</evidence>
<evidence type="ECO:0000256" key="4">
    <source>
        <dbReference type="ARBA" id="ARBA00013039"/>
    </source>
</evidence>
<comment type="subcellular location">
    <subcellularLocation>
        <location evidence="2">Golgi apparatus</location>
        <location evidence="2">cis-Golgi network membrane</location>
        <topology evidence="2">Multi-pass membrane protein</topology>
    </subcellularLocation>
</comment>
<sequence>MQSRLAERLAQLADEDTETETEDRRELERLLETNVEGRFLDRLVQELCGACVVDEDGGGDEHEGGHAEARKVEPYDFALNDRLRTTYQHFEDLVQDTCQLRRDFVQSWALSPNSLIVEHKGVLLNAYPLVHESLVHLLFNVMVLHHTLSEFEVSHGSLHTAIILNTLGVVTGIAYTITEYILVQLGLANAAILDTAILGSSGWVFAFITAHCCLKSITSPTTNIYASYNIPTLLVPLFYLAVSAVLVPNSSFLGHLISIILGVLIFKDFFSLITIPPFQALDRIERLAIFKWGIRTFFPADYFVWSWEHEVKSSRYLESNFHSVSLPLHHGIGPGASTATGTDPVTGTGSGTVAESVLGSLANASSSNVNITDSVSNTNTNSNSANAKAATAHFEGPGEKLGSNL</sequence>
<comment type="function">
    <text evidence="10">Probable rhomboid-type serine protease that catalyzes intramembrane proteolysis.</text>
</comment>
<feature type="transmembrane region" description="Helical" evidence="14">
    <location>
        <begin position="252"/>
        <end position="275"/>
    </location>
</feature>
<keyword evidence="7" id="KW-0378">Hydrolase</keyword>
<feature type="transmembrane region" description="Helical" evidence="14">
    <location>
        <begin position="162"/>
        <end position="183"/>
    </location>
</feature>
<dbReference type="STRING" id="763406.A0A1E3NHV5"/>
<dbReference type="GO" id="GO:0006508">
    <property type="term" value="P:proteolysis"/>
    <property type="evidence" value="ECO:0007669"/>
    <property type="project" value="UniProtKB-KW"/>
</dbReference>
<gene>
    <name evidence="16" type="ORF">PICMEDRAFT_73718</name>
</gene>
<evidence type="ECO:0000256" key="11">
    <source>
        <dbReference type="ARBA" id="ARBA00039804"/>
    </source>
</evidence>
<evidence type="ECO:0000256" key="13">
    <source>
        <dbReference type="SAM" id="MobiDB-lite"/>
    </source>
</evidence>
<keyword evidence="8 14" id="KW-1133">Transmembrane helix</keyword>
<dbReference type="InterPro" id="IPR035952">
    <property type="entry name" value="Rhomboid-like_sf"/>
</dbReference>
<dbReference type="Pfam" id="PF08641">
    <property type="entry name" value="Mis14"/>
    <property type="match status" value="1"/>
</dbReference>
<keyword evidence="6 14" id="KW-0812">Transmembrane</keyword>
<accession>A0A1E3NHV5</accession>
<evidence type="ECO:0000256" key="6">
    <source>
        <dbReference type="ARBA" id="ARBA00022692"/>
    </source>
</evidence>
<dbReference type="GO" id="GO:0016020">
    <property type="term" value="C:membrane"/>
    <property type="evidence" value="ECO:0007669"/>
    <property type="project" value="InterPro"/>
</dbReference>
<dbReference type="SUPFAM" id="SSF144091">
    <property type="entry name" value="Rhomboid-like"/>
    <property type="match status" value="1"/>
</dbReference>
<feature type="compositionally biased region" description="Low complexity" evidence="13">
    <location>
        <begin position="370"/>
        <end position="392"/>
    </location>
</feature>
<evidence type="ECO:0000259" key="15">
    <source>
        <dbReference type="Pfam" id="PF01694"/>
    </source>
</evidence>
<dbReference type="EC" id="3.4.21.105" evidence="4"/>
<evidence type="ECO:0000256" key="14">
    <source>
        <dbReference type="SAM" id="Phobius"/>
    </source>
</evidence>
<dbReference type="InterPro" id="IPR013950">
    <property type="entry name" value="Mis14/Nsl1"/>
</dbReference>
<keyword evidence="5" id="KW-0645">Protease</keyword>
<dbReference type="GeneID" id="30181250"/>
<feature type="region of interest" description="Disordered" evidence="13">
    <location>
        <begin position="1"/>
        <end position="24"/>
    </location>
</feature>
<comment type="similarity">
    <text evidence="3">Belongs to the peptidase S54 family.</text>
</comment>
<evidence type="ECO:0000256" key="3">
    <source>
        <dbReference type="ARBA" id="ARBA00009045"/>
    </source>
</evidence>
<feature type="transmembrane region" description="Helical" evidence="14">
    <location>
        <begin position="195"/>
        <end position="214"/>
    </location>
</feature>
<protein>
    <recommendedName>
        <fullName evidence="11">Rhomboid-type serine protease 2</fullName>
        <ecNumber evidence="4">3.4.21.105</ecNumber>
    </recommendedName>
    <alternativeName>
        <fullName evidence="12">Rhomboid protein 2</fullName>
    </alternativeName>
</protein>
<evidence type="ECO:0000256" key="9">
    <source>
        <dbReference type="ARBA" id="ARBA00023136"/>
    </source>
</evidence>
<evidence type="ECO:0000256" key="1">
    <source>
        <dbReference type="ARBA" id="ARBA00000156"/>
    </source>
</evidence>
<proteinExistence type="inferred from homology"/>
<feature type="region of interest" description="Disordered" evidence="13">
    <location>
        <begin position="370"/>
        <end position="405"/>
    </location>
</feature>
<feature type="transmembrane region" description="Helical" evidence="14">
    <location>
        <begin position="226"/>
        <end position="246"/>
    </location>
</feature>
<dbReference type="PANTHER" id="PTHR43066">
    <property type="entry name" value="RHOMBOID-RELATED PROTEIN"/>
    <property type="match status" value="1"/>
</dbReference>
<evidence type="ECO:0000256" key="12">
    <source>
        <dbReference type="ARBA" id="ARBA00042081"/>
    </source>
</evidence>
<evidence type="ECO:0000256" key="10">
    <source>
        <dbReference type="ARBA" id="ARBA00037147"/>
    </source>
</evidence>
<evidence type="ECO:0000256" key="7">
    <source>
        <dbReference type="ARBA" id="ARBA00022801"/>
    </source>
</evidence>
<dbReference type="GO" id="GO:0004252">
    <property type="term" value="F:serine-type endopeptidase activity"/>
    <property type="evidence" value="ECO:0007669"/>
    <property type="project" value="InterPro"/>
</dbReference>
<dbReference type="EMBL" id="KV454005">
    <property type="protein sequence ID" value="ODQ44913.1"/>
    <property type="molecule type" value="Genomic_DNA"/>
</dbReference>
<dbReference type="InterPro" id="IPR022764">
    <property type="entry name" value="Peptidase_S54_rhomboid_dom"/>
</dbReference>
<organism evidence="16 17">
    <name type="scientific">Pichia membranifaciens NRRL Y-2026</name>
    <dbReference type="NCBI Taxonomy" id="763406"/>
    <lineage>
        <taxon>Eukaryota</taxon>
        <taxon>Fungi</taxon>
        <taxon>Dikarya</taxon>
        <taxon>Ascomycota</taxon>
        <taxon>Saccharomycotina</taxon>
        <taxon>Pichiomycetes</taxon>
        <taxon>Pichiales</taxon>
        <taxon>Pichiaceae</taxon>
        <taxon>Pichia</taxon>
    </lineage>
</organism>
<evidence type="ECO:0000313" key="16">
    <source>
        <dbReference type="EMBL" id="ODQ44913.1"/>
    </source>
</evidence>
<evidence type="ECO:0000313" key="17">
    <source>
        <dbReference type="Proteomes" id="UP000094455"/>
    </source>
</evidence>
<keyword evidence="17" id="KW-1185">Reference proteome</keyword>
<evidence type="ECO:0000256" key="8">
    <source>
        <dbReference type="ARBA" id="ARBA00022989"/>
    </source>
</evidence>
<feature type="domain" description="Peptidase S54 rhomboid" evidence="15">
    <location>
        <begin position="126"/>
        <end position="265"/>
    </location>
</feature>
<dbReference type="GO" id="GO:0005794">
    <property type="term" value="C:Golgi apparatus"/>
    <property type="evidence" value="ECO:0007669"/>
    <property type="project" value="UniProtKB-SubCell"/>
</dbReference>
<dbReference type="OrthoDB" id="10257275at2759"/>
<reference evidence="16 17" key="1">
    <citation type="journal article" date="2016" name="Proc. Natl. Acad. Sci. U.S.A.">
        <title>Comparative genomics of biotechnologically important yeasts.</title>
        <authorList>
            <person name="Riley R."/>
            <person name="Haridas S."/>
            <person name="Wolfe K.H."/>
            <person name="Lopes M.R."/>
            <person name="Hittinger C.T."/>
            <person name="Goeker M."/>
            <person name="Salamov A.A."/>
            <person name="Wisecaver J.H."/>
            <person name="Long T.M."/>
            <person name="Calvey C.H."/>
            <person name="Aerts A.L."/>
            <person name="Barry K.W."/>
            <person name="Choi C."/>
            <person name="Clum A."/>
            <person name="Coughlan A.Y."/>
            <person name="Deshpande S."/>
            <person name="Douglass A.P."/>
            <person name="Hanson S.J."/>
            <person name="Klenk H.-P."/>
            <person name="LaButti K.M."/>
            <person name="Lapidus A."/>
            <person name="Lindquist E.A."/>
            <person name="Lipzen A.M."/>
            <person name="Meier-Kolthoff J.P."/>
            <person name="Ohm R.A."/>
            <person name="Otillar R.P."/>
            <person name="Pangilinan J.L."/>
            <person name="Peng Y."/>
            <person name="Rokas A."/>
            <person name="Rosa C.A."/>
            <person name="Scheuner C."/>
            <person name="Sibirny A.A."/>
            <person name="Slot J.C."/>
            <person name="Stielow J.B."/>
            <person name="Sun H."/>
            <person name="Kurtzman C.P."/>
            <person name="Blackwell M."/>
            <person name="Grigoriev I.V."/>
            <person name="Jeffries T.W."/>
        </authorList>
    </citation>
    <scope>NUCLEOTIDE SEQUENCE [LARGE SCALE GENOMIC DNA]</scope>
    <source>
        <strain evidence="16 17">NRRL Y-2026</strain>
    </source>
</reference>
<evidence type="ECO:0000256" key="2">
    <source>
        <dbReference type="ARBA" id="ARBA00004257"/>
    </source>
</evidence>
<comment type="catalytic activity">
    <reaction evidence="1">
        <text>Cleaves type-1 transmembrane domains using a catalytic dyad composed of serine and histidine that are contributed by different transmembrane domains.</text>
        <dbReference type="EC" id="3.4.21.105"/>
    </reaction>
</comment>
<dbReference type="Proteomes" id="UP000094455">
    <property type="component" value="Unassembled WGS sequence"/>
</dbReference>
<dbReference type="Pfam" id="PF01694">
    <property type="entry name" value="Rhomboid"/>
    <property type="match status" value="1"/>
</dbReference>
<name>A0A1E3NHV5_9ASCO</name>